<organism evidence="4 5">
    <name type="scientific">Succinatimonas hippei (strain DSM 22608 / JCM 16073 / KCTC 15190 / YIT 12066)</name>
    <dbReference type="NCBI Taxonomy" id="762983"/>
    <lineage>
        <taxon>Bacteria</taxon>
        <taxon>Pseudomonadati</taxon>
        <taxon>Pseudomonadota</taxon>
        <taxon>Gammaproteobacteria</taxon>
        <taxon>Aeromonadales</taxon>
        <taxon>Succinivibrionaceae</taxon>
        <taxon>Succinatimonas</taxon>
    </lineage>
</organism>
<dbReference type="Pfam" id="PF07728">
    <property type="entry name" value="AAA_5"/>
    <property type="match status" value="1"/>
</dbReference>
<name>E8LMB7_SUCHY</name>
<dbReference type="GO" id="GO:0016887">
    <property type="term" value="F:ATP hydrolysis activity"/>
    <property type="evidence" value="ECO:0007669"/>
    <property type="project" value="InterPro"/>
</dbReference>
<dbReference type="EMBL" id="AEVO01000132">
    <property type="protein sequence ID" value="EFY06329.1"/>
    <property type="molecule type" value="Genomic_DNA"/>
</dbReference>
<dbReference type="SUPFAM" id="SSF52540">
    <property type="entry name" value="P-loop containing nucleoside triphosphate hydrolases"/>
    <property type="match status" value="1"/>
</dbReference>
<dbReference type="InterPro" id="IPR027417">
    <property type="entry name" value="P-loop_NTPase"/>
</dbReference>
<dbReference type="InterPro" id="IPR011704">
    <property type="entry name" value="ATPase_dyneun-rel_AAA"/>
</dbReference>
<reference evidence="4 5" key="1">
    <citation type="submission" date="2011-01" db="EMBL/GenBank/DDBJ databases">
        <authorList>
            <person name="Weinstock G."/>
            <person name="Sodergren E."/>
            <person name="Clifton S."/>
            <person name="Fulton L."/>
            <person name="Fulton B."/>
            <person name="Courtney L."/>
            <person name="Fronick C."/>
            <person name="Harrison M."/>
            <person name="Strong C."/>
            <person name="Farmer C."/>
            <person name="Delahaunty K."/>
            <person name="Markovic C."/>
            <person name="Hall O."/>
            <person name="Minx P."/>
            <person name="Tomlinson C."/>
            <person name="Mitreva M."/>
            <person name="Hou S."/>
            <person name="Chen J."/>
            <person name="Wollam A."/>
            <person name="Pepin K.H."/>
            <person name="Johnson M."/>
            <person name="Bhonagiri V."/>
            <person name="Zhang X."/>
            <person name="Suruliraj S."/>
            <person name="Warren W."/>
            <person name="Chinwalla A."/>
            <person name="Mardis E.R."/>
            <person name="Wilson R.K."/>
        </authorList>
    </citation>
    <scope>NUCLEOTIDE SEQUENCE [LARGE SCALE GENOMIC DNA]</scope>
    <source>
        <strain evidence="5">DSM 22608 / JCM 16073 / KCTC 15190 / YIT 12066</strain>
    </source>
</reference>
<dbReference type="eggNOG" id="COG0714">
    <property type="taxonomic scope" value="Bacteria"/>
</dbReference>
<dbReference type="GO" id="GO:0000027">
    <property type="term" value="P:ribosomal large subunit assembly"/>
    <property type="evidence" value="ECO:0007669"/>
    <property type="project" value="TreeGrafter"/>
</dbReference>
<keyword evidence="1" id="KW-0547">Nucleotide-binding</keyword>
<evidence type="ECO:0000256" key="2">
    <source>
        <dbReference type="ARBA" id="ARBA00022840"/>
    </source>
</evidence>
<dbReference type="AlphaFoldDB" id="E8LMB7"/>
<gene>
    <name evidence="4" type="ORF">HMPREF9444_01903</name>
</gene>
<feature type="domain" description="ATPase dynein-related AAA" evidence="3">
    <location>
        <begin position="156"/>
        <end position="274"/>
    </location>
</feature>
<accession>E8LMB7</accession>
<evidence type="ECO:0000313" key="4">
    <source>
        <dbReference type="EMBL" id="EFY06329.1"/>
    </source>
</evidence>
<dbReference type="PANTHER" id="PTHR48103">
    <property type="entry name" value="MIDASIN-RELATED"/>
    <property type="match status" value="1"/>
</dbReference>
<dbReference type="RefSeq" id="WP_009144055.1">
    <property type="nucleotide sequence ID" value="NZ_GL831059.1"/>
</dbReference>
<dbReference type="GO" id="GO:0005524">
    <property type="term" value="F:ATP binding"/>
    <property type="evidence" value="ECO:0007669"/>
    <property type="project" value="UniProtKB-KW"/>
</dbReference>
<dbReference type="HOGENOM" id="CLU_609596_0_0_6"/>
<keyword evidence="2" id="KW-0067">ATP-binding</keyword>
<dbReference type="GO" id="GO:0030687">
    <property type="term" value="C:preribosome, large subunit precursor"/>
    <property type="evidence" value="ECO:0007669"/>
    <property type="project" value="TreeGrafter"/>
</dbReference>
<sequence>MLKLNLSAKAALLNLIASTHGYRACWSERNAANFDQIMDLIIAAATRSVEPPRDPKYGDVWAVVDPQTDNEVAFRVCVGFRTLLTLLDVLSKEERDLMPERPVWYSLVLTSDPAYQALIPDFDRLFIPKPQHVNLLIEVLMAVNEPGYGRGYYGFGDSGVGKTSTASWLFAVLGYAVISFNCKANMEVEELFIRVLPTPHVDAPEKEVKGGAAAQALNRLAAATEKNNWSQSYGPLLEAVLHNVPFVVDELDLAPPELLPAINNLLERRNFAVAGFKDRFVRAGSGFKFFAFGNTGFLGDLSGNYQGRSSFDASFADRLYIDCYEDLKKEDYLKIINRNFDGTRLTREIKECFASFAAMLVASKNEGKLQQSLSPRALTALIRLYLSNADYYKYPLMYALGVTMGCLIDPACRETVFNVFTLSFAPLEIQSSCDVMYAERDALLQSDAA</sequence>
<dbReference type="PANTHER" id="PTHR48103:SF2">
    <property type="entry name" value="MIDASIN"/>
    <property type="match status" value="1"/>
</dbReference>
<evidence type="ECO:0000256" key="1">
    <source>
        <dbReference type="ARBA" id="ARBA00022741"/>
    </source>
</evidence>
<dbReference type="STRING" id="762983.HMPREF9444_01903"/>
<protein>
    <recommendedName>
        <fullName evidence="3">ATPase dynein-related AAA domain-containing protein</fullName>
    </recommendedName>
</protein>
<dbReference type="Proteomes" id="UP000018458">
    <property type="component" value="Unassembled WGS sequence"/>
</dbReference>
<proteinExistence type="predicted"/>
<dbReference type="Gene3D" id="3.40.50.300">
    <property type="entry name" value="P-loop containing nucleotide triphosphate hydrolases"/>
    <property type="match status" value="1"/>
</dbReference>
<comment type="caution">
    <text evidence="4">The sequence shown here is derived from an EMBL/GenBank/DDBJ whole genome shotgun (WGS) entry which is preliminary data.</text>
</comment>
<keyword evidence="5" id="KW-1185">Reference proteome</keyword>
<evidence type="ECO:0000259" key="3">
    <source>
        <dbReference type="Pfam" id="PF07728"/>
    </source>
</evidence>
<evidence type="ECO:0000313" key="5">
    <source>
        <dbReference type="Proteomes" id="UP000018458"/>
    </source>
</evidence>